<dbReference type="PANTHER" id="PTHR46654">
    <property type="entry name" value="E3 UBIQUITIN-PROTEIN LIGASE HECTD3"/>
    <property type="match status" value="1"/>
</dbReference>
<dbReference type="PROSITE" id="PS50237">
    <property type="entry name" value="HECT"/>
    <property type="match status" value="1"/>
</dbReference>
<accession>D8M7R5</accession>
<proteinExistence type="predicted"/>
<evidence type="ECO:0000256" key="2">
    <source>
        <dbReference type="PROSITE-ProRule" id="PRU00104"/>
    </source>
</evidence>
<evidence type="ECO:0000313" key="4">
    <source>
        <dbReference type="EMBL" id="CBK24104.2"/>
    </source>
</evidence>
<keyword evidence="1 2" id="KW-0833">Ubl conjugation pathway</keyword>
<dbReference type="InterPro" id="IPR035983">
    <property type="entry name" value="Hect_E3_ubiquitin_ligase"/>
</dbReference>
<dbReference type="SMART" id="SM00119">
    <property type="entry name" value="HECTc"/>
    <property type="match status" value="1"/>
</dbReference>
<dbReference type="SUPFAM" id="SSF56204">
    <property type="entry name" value="Hect, E3 ligase catalytic domain"/>
    <property type="match status" value="1"/>
</dbReference>
<name>D8M7R5_BLAHO</name>
<reference evidence="4" key="1">
    <citation type="submission" date="2010-02" db="EMBL/GenBank/DDBJ databases">
        <title>Sequencing and annotation of the Blastocystis hominis genome.</title>
        <authorList>
            <person name="Wincker P."/>
        </authorList>
    </citation>
    <scope>NUCLEOTIDE SEQUENCE</scope>
    <source>
        <strain evidence="4">Singapore isolate B</strain>
    </source>
</reference>
<evidence type="ECO:0000256" key="1">
    <source>
        <dbReference type="ARBA" id="ARBA00022786"/>
    </source>
</evidence>
<keyword evidence="5" id="KW-1185">Reference proteome</keyword>
<evidence type="ECO:0000259" key="3">
    <source>
        <dbReference type="PROSITE" id="PS50237"/>
    </source>
</evidence>
<dbReference type="GO" id="GO:0004842">
    <property type="term" value="F:ubiquitin-protein transferase activity"/>
    <property type="evidence" value="ECO:0007669"/>
    <property type="project" value="InterPro"/>
</dbReference>
<gene>
    <name evidence="4" type="ORF">GSBLH_T00003876001</name>
</gene>
<evidence type="ECO:0000313" key="5">
    <source>
        <dbReference type="Proteomes" id="UP000008312"/>
    </source>
</evidence>
<organism evidence="4">
    <name type="scientific">Blastocystis hominis</name>
    <dbReference type="NCBI Taxonomy" id="12968"/>
    <lineage>
        <taxon>Eukaryota</taxon>
        <taxon>Sar</taxon>
        <taxon>Stramenopiles</taxon>
        <taxon>Bigyra</taxon>
        <taxon>Opalozoa</taxon>
        <taxon>Opalinata</taxon>
        <taxon>Blastocystidae</taxon>
        <taxon>Blastocystis</taxon>
    </lineage>
</organism>
<dbReference type="Pfam" id="PF00632">
    <property type="entry name" value="HECT"/>
    <property type="match status" value="1"/>
</dbReference>
<sequence>MRLAYSILLIQQFSDYFSRSRSSPAQNTDTLFNWTLTDVSNFFVRQSLPYLADTQQQFGQFLRFFTRMQRITRERCESWQPFAPISYRNNDTKINMYTCVKVFDAKNTMQGMIATDMLISAAEGVLSSYLALMLFISKTRAAAVLPWEQNGNLIWEMVYFSPRHQKLATMLLQSIIPFTNYIPPVFKPSTSLFYEVPPGTPKADSIRRNPLLQPPLFPQESASSFEKREAFVYYLLHLVSHEDCCPAALVGERSSCVLCCSFFPFIYNTLCPSSPAFQHPNKAEFFAEVLNTQEKVFVGPCKMHIRPDGHTASFCSLVFAEEIVYLLRLMLRQPQWNQLMISVFQNILDKTLQQLQSESDIRSIEDRDNYGFHVILRSRSPWFCMGTAVLKVLGAITPRMYAGCRIRIHEFLMEGENEISTLIQTAYQSHGTGSIIQYHRSMSESLVLLDKIETPQFINNYVFDVVDRVEPPRDDLNAFQHLLQPIQQIIQRIKLNSELFALPTDSMPFFNTADLPLAPSELQNAILLLYCVRCVNHLVIANDSLVSQITPETLQRLIQIAVRPLPCRVSMNALIIRQYFNWFIEYVIDTYPGSCRLLPMELQTETFQPVEDLFQADFGVGKDDLAEEDEDYDKPTIIRNEKRMKMAEMLARTTQCSVEAAYRVLLSFNEDYAQSQQFIEKHTQEEREALFDSSLELPTFSQGVSDESVLSDLELGIRRQQVPSSGSERQVTNALLSTILPPFSRLQHINQSDLKNQSGMIGVVASITSKSVTFSPVAETGVITSFDLASATLSILNSNSGISEEKKFPVESLALHKDRFLYFLGNVKLVRGTVGRICTVLSIKFIRELLICLIYYAKLHQIDVLSAWPIKSDELIQLFKYTYVTYCNNLILKPWKHNHVTLVSCLFRILKENFKQIVWTSSHGSDLLSSLTAGLWTGSSVTLSHPCVPRLHRSYSDLLHSSASSSSISGPALVEFGRTASSSEYRVVSLHPSKTRVSYYDRVMLPAAAGLRVVFDKRCCLDTDNAFLTFYRDEKHTQVIARFTGGPSNFCSFTVRGSTLRFLYESNIHAQPTWGYAFVVQPFENIQWGGDMEIPISPCFDWNCLALDLVLHISKRLANPPTEYFQRVFSNLLTYLRTAGLPFKSTIVELLIKMLHLCMPLAKLPDVSGLYKVVMDYCEGIDENSMVPEHLPLLIEFLTSCRLSLQLHQIYESRSIDPKSGNQQILYYNNFVQTESPATDSLPAKSTDASVKNSPSILISPSSCSTICTCVETVYVLATCLFYQSIPPPSFLSFFLTSCNQPVSQTSLDQITDCFARFTRRLDLSLVSVLEQHCNASDTMLTFSLLDFTLSEDDKARHYGLNSFSRLDIRLRLFFLQYFNAQLQRIVHLVDLGLPRESGIITLGRILAGLTGYIFAPVKEHVLALTISQTVYHGKDCYPVVELDNRRVFTAMERDALPSRGSDTETQHALSSQCTFAQLFRETRDIPVEVLRAPLDGRERLLAVKLKGEQGLDWGGIYRDTIERCIDDLFSDRIDLFLACPNAREPNSPGEMKYLPNPKYRESSDALAMYSFVGNLIGIALRTKQRMAFELCSAVWKTIVGDVVTIDDVDSVDHAFVSTLRQVNEFTQTDDSEDFQELFVLTFSVLDSAGNEVELMPSGSQVPVTYSNRSKFYQLALESRLTEGKQAAEAIAAGVYALVPQRALSLFTWEQLERAVKGEPEISIDALKLHTVYIGWTERHEVVQRFWRVMRGLSNKDRSLFLRFTWSRSRLPKSDDWSKPFKLCYKDATDEMLPVAHTCFFQLELPQYSSDAIMRERLLVAIHFGAGEFMLR</sequence>
<dbReference type="Gene3D" id="3.30.2160.10">
    <property type="entry name" value="Hect, E3 ligase catalytic domain"/>
    <property type="match status" value="1"/>
</dbReference>
<dbReference type="PANTHER" id="PTHR46654:SF1">
    <property type="entry name" value="E3 UBIQUITIN-PROTEIN LIGASE HECTD3"/>
    <property type="match status" value="1"/>
</dbReference>
<dbReference type="InterPro" id="IPR000569">
    <property type="entry name" value="HECT_dom"/>
</dbReference>
<dbReference type="Proteomes" id="UP000008312">
    <property type="component" value="Unassembled WGS sequence"/>
</dbReference>
<dbReference type="OrthoDB" id="239701at2759"/>
<dbReference type="InParanoid" id="D8M7R5"/>
<dbReference type="InterPro" id="IPR042469">
    <property type="entry name" value="HECTD3"/>
</dbReference>
<dbReference type="Gene3D" id="3.30.2410.10">
    <property type="entry name" value="Hect, E3 ligase catalytic domain"/>
    <property type="match status" value="1"/>
</dbReference>
<dbReference type="EMBL" id="FN668672">
    <property type="protein sequence ID" value="CBK24104.2"/>
    <property type="molecule type" value="Genomic_DNA"/>
</dbReference>
<feature type="domain" description="HECT" evidence="3">
    <location>
        <begin position="1493"/>
        <end position="1832"/>
    </location>
</feature>
<protein>
    <recommendedName>
        <fullName evidence="3">HECT domain-containing protein</fullName>
    </recommendedName>
</protein>
<dbReference type="RefSeq" id="XP_012898152.1">
    <property type="nucleotide sequence ID" value="XM_013042698.1"/>
</dbReference>
<feature type="active site" description="Glycyl thioester intermediate" evidence="2">
    <location>
        <position position="1799"/>
    </location>
</feature>
<dbReference type="Gene3D" id="3.90.1750.10">
    <property type="entry name" value="Hect, E3 ligase catalytic domains"/>
    <property type="match status" value="1"/>
</dbReference>
<dbReference type="GeneID" id="24920937"/>